<evidence type="ECO:0000259" key="2">
    <source>
        <dbReference type="PROSITE" id="PS50848"/>
    </source>
</evidence>
<dbReference type="RefSeq" id="XP_004336183.1">
    <property type="nucleotide sequence ID" value="XM_004336135.1"/>
</dbReference>
<gene>
    <name evidence="3" type="ORF">ACA1_131630</name>
</gene>
<proteinExistence type="predicted"/>
<dbReference type="GO" id="GO:0008289">
    <property type="term" value="F:lipid binding"/>
    <property type="evidence" value="ECO:0007669"/>
    <property type="project" value="InterPro"/>
</dbReference>
<accession>L8GM88</accession>
<dbReference type="PANTHER" id="PTHR19308:SF14">
    <property type="entry name" value="START DOMAIN-CONTAINING PROTEIN"/>
    <property type="match status" value="1"/>
</dbReference>
<dbReference type="OMA" id="MDVIFDM"/>
<evidence type="ECO:0000313" key="3">
    <source>
        <dbReference type="EMBL" id="ELR14170.1"/>
    </source>
</evidence>
<dbReference type="InterPro" id="IPR051213">
    <property type="entry name" value="START_lipid_transfer"/>
</dbReference>
<organism evidence="3 4">
    <name type="scientific">Acanthamoeba castellanii (strain ATCC 30010 / Neff)</name>
    <dbReference type="NCBI Taxonomy" id="1257118"/>
    <lineage>
        <taxon>Eukaryota</taxon>
        <taxon>Amoebozoa</taxon>
        <taxon>Discosea</taxon>
        <taxon>Longamoebia</taxon>
        <taxon>Centramoebida</taxon>
        <taxon>Acanthamoebidae</taxon>
        <taxon>Acanthamoeba</taxon>
    </lineage>
</organism>
<dbReference type="KEGG" id="acan:ACA1_131630"/>
<name>L8GM88_ACACF</name>
<feature type="region of interest" description="Disordered" evidence="1">
    <location>
        <begin position="1"/>
        <end position="31"/>
    </location>
</feature>
<evidence type="ECO:0000313" key="4">
    <source>
        <dbReference type="Proteomes" id="UP000011083"/>
    </source>
</evidence>
<dbReference type="VEuPathDB" id="AmoebaDB:ACA1_131630"/>
<dbReference type="OrthoDB" id="5403181at2759"/>
<sequence length="236" mass="26168">MWNSLFGSKADATAKSPAGTPEGEKRKAGPMRALDQVSAENYLDVGRAMVAEFVETVQGRPEDGWQLAKTQDGVTIHRKATASSDINRLRGQTTINVAPEKVFEALVDSTHLKYVDQLYISSKVCEQFPFPLYPRDFQCLEVYTKVDDETWLAIARSVDSGHVPTTEQYVRADLRASGYQIKAVAGNPDACVVTYICECDPCGYLPKWAVNFDVDQPLVLAKIKLLLEKGVKSFNK</sequence>
<dbReference type="PANTHER" id="PTHR19308">
    <property type="entry name" value="PHOSPHATIDYLCHOLINE TRANSFER PROTEIN"/>
    <property type="match status" value="1"/>
</dbReference>
<evidence type="ECO:0000256" key="1">
    <source>
        <dbReference type="SAM" id="MobiDB-lite"/>
    </source>
</evidence>
<dbReference type="GO" id="GO:0005737">
    <property type="term" value="C:cytoplasm"/>
    <property type="evidence" value="ECO:0007669"/>
    <property type="project" value="UniProtKB-ARBA"/>
</dbReference>
<dbReference type="InterPro" id="IPR002913">
    <property type="entry name" value="START_lipid-bd_dom"/>
</dbReference>
<dbReference type="AlphaFoldDB" id="L8GM88"/>
<dbReference type="Proteomes" id="UP000011083">
    <property type="component" value="Unassembled WGS sequence"/>
</dbReference>
<keyword evidence="4" id="KW-1185">Reference proteome</keyword>
<dbReference type="SUPFAM" id="SSF55961">
    <property type="entry name" value="Bet v1-like"/>
    <property type="match status" value="1"/>
</dbReference>
<dbReference type="GeneID" id="14914760"/>
<feature type="domain" description="START" evidence="2">
    <location>
        <begin position="1"/>
        <end position="236"/>
    </location>
</feature>
<protein>
    <submittedName>
        <fullName evidence="3">START domain containing protein</fullName>
    </submittedName>
</protein>
<dbReference type="PROSITE" id="PS50848">
    <property type="entry name" value="START"/>
    <property type="match status" value="1"/>
</dbReference>
<dbReference type="CDD" id="cd00177">
    <property type="entry name" value="START"/>
    <property type="match status" value="1"/>
</dbReference>
<dbReference type="InterPro" id="IPR023393">
    <property type="entry name" value="START-like_dom_sf"/>
</dbReference>
<reference evidence="3 4" key="1">
    <citation type="journal article" date="2013" name="Genome Biol.">
        <title>Genome of Acanthamoeba castellanii highlights extensive lateral gene transfer and early evolution of tyrosine kinase signaling.</title>
        <authorList>
            <person name="Clarke M."/>
            <person name="Lohan A.J."/>
            <person name="Liu B."/>
            <person name="Lagkouvardos I."/>
            <person name="Roy S."/>
            <person name="Zafar N."/>
            <person name="Bertelli C."/>
            <person name="Schilde C."/>
            <person name="Kianianmomeni A."/>
            <person name="Burglin T.R."/>
            <person name="Frech C."/>
            <person name="Turcotte B."/>
            <person name="Kopec K.O."/>
            <person name="Synnott J.M."/>
            <person name="Choo C."/>
            <person name="Paponov I."/>
            <person name="Finkler A."/>
            <person name="Soon Heng Tan C."/>
            <person name="Hutchins A.P."/>
            <person name="Weinmeier T."/>
            <person name="Rattei T."/>
            <person name="Chu J.S."/>
            <person name="Gimenez G."/>
            <person name="Irimia M."/>
            <person name="Rigden D.J."/>
            <person name="Fitzpatrick D.A."/>
            <person name="Lorenzo-Morales J."/>
            <person name="Bateman A."/>
            <person name="Chiu C.H."/>
            <person name="Tang P."/>
            <person name="Hegemann P."/>
            <person name="Fromm H."/>
            <person name="Raoult D."/>
            <person name="Greub G."/>
            <person name="Miranda-Saavedra D."/>
            <person name="Chen N."/>
            <person name="Nash P."/>
            <person name="Ginger M.L."/>
            <person name="Horn M."/>
            <person name="Schaap P."/>
            <person name="Caler L."/>
            <person name="Loftus B."/>
        </authorList>
    </citation>
    <scope>NUCLEOTIDE SEQUENCE [LARGE SCALE GENOMIC DNA]</scope>
    <source>
        <strain evidence="3 4">Neff</strain>
    </source>
</reference>
<dbReference type="Pfam" id="PF01852">
    <property type="entry name" value="START"/>
    <property type="match status" value="1"/>
</dbReference>
<dbReference type="Gene3D" id="3.30.530.20">
    <property type="match status" value="1"/>
</dbReference>
<dbReference type="EMBL" id="KB008070">
    <property type="protein sequence ID" value="ELR14170.1"/>
    <property type="molecule type" value="Genomic_DNA"/>
</dbReference>